<dbReference type="InterPro" id="IPR023213">
    <property type="entry name" value="CAT-like_dom_sf"/>
</dbReference>
<dbReference type="GO" id="GO:0031405">
    <property type="term" value="F:lipoic acid binding"/>
    <property type="evidence" value="ECO:0007669"/>
    <property type="project" value="TreeGrafter"/>
</dbReference>
<accession>A0A4D7ATW2</accession>
<dbReference type="Gene3D" id="4.10.320.10">
    <property type="entry name" value="E3-binding domain"/>
    <property type="match status" value="1"/>
</dbReference>
<name>A0A4D7ATW2_9FIRM</name>
<reference evidence="7" key="1">
    <citation type="submission" date="2018-12" db="EMBL/GenBank/DDBJ databases">
        <title>Dusodibacter welbiota gen. nov., sp. nov., isolated from human faeces and emended description of the Oscillibacter genus.</title>
        <authorList>
            <person name="Le Roy T."/>
            <person name="Van der Smissen P."/>
            <person name="Delzenne N."/>
            <person name="Muccioli G."/>
            <person name="Collet J.F."/>
            <person name="Cani P.D."/>
        </authorList>
    </citation>
    <scope>NUCLEOTIDE SEQUENCE [LARGE SCALE GENOMIC DNA]</scope>
    <source>
        <strain evidence="7">J115</strain>
    </source>
</reference>
<dbReference type="InterPro" id="IPR001078">
    <property type="entry name" value="2-oxoacid_DH_actylTfrase"/>
</dbReference>
<proteinExistence type="inferred from homology"/>
<sequence>MAAERLHVDLTGVTPTGPHGRILERDVLAAGRSTSAAVAAGSTAGIPGTGLGGRVTLADQQAPAAVASETSSVLGYHDEKISHMRKIIADSMHNSLATMAQLTHHSSFDASSIIAYRKELKAAESLELPGITYNDLILYAVSRVLKHHPVLNAHWMDDKIRYFDHVHLGMAVDTPRGLLVPTIFNADTKSLAEIAKETKELAAAAQGGSISPDLLSGATFTVSNLGTLDIEMFTPVINPPQTGILGVDCMVDRVRMADGHISVYPAMGLSLTYDHRAMDGAPASRFLKELKTVLEHFSALLAE</sequence>
<dbReference type="EMBL" id="CP034413">
    <property type="protein sequence ID" value="QCI57947.1"/>
    <property type="molecule type" value="Genomic_DNA"/>
</dbReference>
<evidence type="ECO:0000256" key="1">
    <source>
        <dbReference type="ARBA" id="ARBA00001938"/>
    </source>
</evidence>
<dbReference type="RefSeq" id="WP_158629665.1">
    <property type="nucleotide sequence ID" value="NZ_CP034413.3"/>
</dbReference>
<evidence type="ECO:0000313" key="6">
    <source>
        <dbReference type="EMBL" id="QCI57947.1"/>
    </source>
</evidence>
<dbReference type="GO" id="GO:0005737">
    <property type="term" value="C:cytoplasm"/>
    <property type="evidence" value="ECO:0007669"/>
    <property type="project" value="TreeGrafter"/>
</dbReference>
<comment type="cofactor">
    <cofactor evidence="1">
        <name>(R)-lipoate</name>
        <dbReference type="ChEBI" id="CHEBI:83088"/>
    </cofactor>
</comment>
<keyword evidence="3" id="KW-0808">Transferase</keyword>
<dbReference type="SUPFAM" id="SSF52777">
    <property type="entry name" value="CoA-dependent acyltransferases"/>
    <property type="match status" value="1"/>
</dbReference>
<evidence type="ECO:0000256" key="3">
    <source>
        <dbReference type="ARBA" id="ARBA00022679"/>
    </source>
</evidence>
<dbReference type="InterPro" id="IPR050743">
    <property type="entry name" value="2-oxoacid_DH_E2_comp"/>
</dbReference>
<feature type="domain" description="Peripheral subunit-binding (PSBD)" evidence="5">
    <location>
        <begin position="1"/>
        <end position="31"/>
    </location>
</feature>
<dbReference type="PANTHER" id="PTHR43178">
    <property type="entry name" value="DIHYDROLIPOAMIDE ACETYLTRANSFERASE COMPONENT OF PYRUVATE DEHYDROGENASE COMPLEX"/>
    <property type="match status" value="1"/>
</dbReference>
<dbReference type="PROSITE" id="PS51826">
    <property type="entry name" value="PSBD"/>
    <property type="match status" value="1"/>
</dbReference>
<dbReference type="Pfam" id="PF00198">
    <property type="entry name" value="2-oxoacid_dh"/>
    <property type="match status" value="1"/>
</dbReference>
<dbReference type="PANTHER" id="PTHR43178:SF5">
    <property type="entry name" value="LIPOAMIDE ACYLTRANSFERASE COMPONENT OF BRANCHED-CHAIN ALPHA-KETO ACID DEHYDROGENASE COMPLEX, MITOCHONDRIAL"/>
    <property type="match status" value="1"/>
</dbReference>
<dbReference type="GO" id="GO:0016407">
    <property type="term" value="F:acetyltransferase activity"/>
    <property type="evidence" value="ECO:0007669"/>
    <property type="project" value="TreeGrafter"/>
</dbReference>
<evidence type="ECO:0000259" key="5">
    <source>
        <dbReference type="PROSITE" id="PS51826"/>
    </source>
</evidence>
<evidence type="ECO:0000313" key="7">
    <source>
        <dbReference type="Proteomes" id="UP000298642"/>
    </source>
</evidence>
<protein>
    <submittedName>
        <fullName evidence="6">2-oxo acid dehydrogenase subunit E2</fullName>
    </submittedName>
</protein>
<dbReference type="InterPro" id="IPR004167">
    <property type="entry name" value="PSBD"/>
</dbReference>
<evidence type="ECO:0000256" key="4">
    <source>
        <dbReference type="ARBA" id="ARBA00023315"/>
    </source>
</evidence>
<keyword evidence="7" id="KW-1185">Reference proteome</keyword>
<organism evidence="6 7">
    <name type="scientific">Dysosmobacter welbionis</name>
    <dbReference type="NCBI Taxonomy" id="2093857"/>
    <lineage>
        <taxon>Bacteria</taxon>
        <taxon>Bacillati</taxon>
        <taxon>Bacillota</taxon>
        <taxon>Clostridia</taxon>
        <taxon>Eubacteriales</taxon>
        <taxon>Oscillospiraceae</taxon>
        <taxon>Dysosmobacter</taxon>
    </lineage>
</organism>
<dbReference type="InterPro" id="IPR036625">
    <property type="entry name" value="E3-bd_dom_sf"/>
</dbReference>
<gene>
    <name evidence="6" type="ORF">EIO64_00830</name>
</gene>
<dbReference type="SUPFAM" id="SSF47005">
    <property type="entry name" value="Peripheral subunit-binding domain of 2-oxo acid dehydrogenase complex"/>
    <property type="match status" value="1"/>
</dbReference>
<dbReference type="KEGG" id="obj:EIO64_00830"/>
<dbReference type="AlphaFoldDB" id="A0A4D7ATW2"/>
<dbReference type="Pfam" id="PF02817">
    <property type="entry name" value="E3_binding"/>
    <property type="match status" value="1"/>
</dbReference>
<dbReference type="Gene3D" id="3.30.559.10">
    <property type="entry name" value="Chloramphenicol acetyltransferase-like domain"/>
    <property type="match status" value="1"/>
</dbReference>
<evidence type="ECO:0000256" key="2">
    <source>
        <dbReference type="ARBA" id="ARBA00007317"/>
    </source>
</evidence>
<comment type="similarity">
    <text evidence="2">Belongs to the 2-oxoacid dehydrogenase family.</text>
</comment>
<dbReference type="Proteomes" id="UP000298642">
    <property type="component" value="Chromosome"/>
</dbReference>
<keyword evidence="4" id="KW-0012">Acyltransferase</keyword>